<dbReference type="InterPro" id="IPR000215">
    <property type="entry name" value="Serpin_fam"/>
</dbReference>
<dbReference type="AlphaFoldDB" id="Q12YG7"/>
<dbReference type="InterPro" id="IPR036186">
    <property type="entry name" value="Serpin_sf"/>
</dbReference>
<dbReference type="SUPFAM" id="SSF56574">
    <property type="entry name" value="Serpins"/>
    <property type="match status" value="1"/>
</dbReference>
<evidence type="ECO:0000259" key="2">
    <source>
        <dbReference type="SMART" id="SM00093"/>
    </source>
</evidence>
<reference evidence="4" key="1">
    <citation type="journal article" date="2009" name="ISME J.">
        <title>The genome sequence of the psychrophilic archaeon, Methanococcoides burtonii: the role of genome evolution in cold adaptation.</title>
        <authorList>
            <person name="Allen M.A."/>
            <person name="Lauro F.M."/>
            <person name="Williams T.J."/>
            <person name="Burg D."/>
            <person name="Siddiqui K.S."/>
            <person name="De Francisci D."/>
            <person name="Chong K.W."/>
            <person name="Pilak O."/>
            <person name="Chew H.H."/>
            <person name="De Maere M.Z."/>
            <person name="Ting L."/>
            <person name="Katrib M."/>
            <person name="Ng C."/>
            <person name="Sowers K.R."/>
            <person name="Galperin M.Y."/>
            <person name="Anderson I.J."/>
            <person name="Ivanova N."/>
            <person name="Dalin E."/>
            <person name="Martinez M."/>
            <person name="Lapidus A."/>
            <person name="Hauser L."/>
            <person name="Land M."/>
            <person name="Thomas T."/>
            <person name="Cavicchioli R."/>
        </authorList>
    </citation>
    <scope>NUCLEOTIDE SEQUENCE [LARGE SCALE GENOMIC DNA]</scope>
    <source>
        <strain evidence="4">DSM 6242 / NBRC 107633 / OCM 468 / ACE-M</strain>
    </source>
</reference>
<evidence type="ECO:0000313" key="3">
    <source>
        <dbReference type="EMBL" id="ABE51509.1"/>
    </source>
</evidence>
<name>Q12YG7_METBU</name>
<dbReference type="PANTHER" id="PTHR11461:SF211">
    <property type="entry name" value="GH10112P-RELATED"/>
    <property type="match status" value="1"/>
</dbReference>
<feature type="domain" description="Serpin" evidence="2">
    <location>
        <begin position="53"/>
        <end position="415"/>
    </location>
</feature>
<dbReference type="InterPro" id="IPR023795">
    <property type="entry name" value="Serpin_CS"/>
</dbReference>
<dbReference type="Proteomes" id="UP000001979">
    <property type="component" value="Chromosome"/>
</dbReference>
<dbReference type="EMBL" id="CP000300">
    <property type="protein sequence ID" value="ABE51509.1"/>
    <property type="molecule type" value="Genomic_DNA"/>
</dbReference>
<evidence type="ECO:0000313" key="4">
    <source>
        <dbReference type="Proteomes" id="UP000001979"/>
    </source>
</evidence>
<gene>
    <name evidence="3" type="ordered locus">Mbur_0529</name>
</gene>
<dbReference type="MEROPS" id="I04.089"/>
<dbReference type="GO" id="GO:0005615">
    <property type="term" value="C:extracellular space"/>
    <property type="evidence" value="ECO:0007669"/>
    <property type="project" value="InterPro"/>
</dbReference>
<keyword evidence="4" id="KW-1185">Reference proteome</keyword>
<comment type="similarity">
    <text evidence="1">Belongs to the serpin family.</text>
</comment>
<organism evidence="3 4">
    <name type="scientific">Methanococcoides burtonii (strain DSM 6242 / NBRC 107633 / OCM 468 / ACE-M)</name>
    <dbReference type="NCBI Taxonomy" id="259564"/>
    <lineage>
        <taxon>Archaea</taxon>
        <taxon>Methanobacteriati</taxon>
        <taxon>Methanobacteriota</taxon>
        <taxon>Stenosarchaea group</taxon>
        <taxon>Methanomicrobia</taxon>
        <taxon>Methanosarcinales</taxon>
        <taxon>Methanosarcinaceae</taxon>
        <taxon>Methanococcoides</taxon>
    </lineage>
</organism>
<dbReference type="Gene3D" id="2.30.39.10">
    <property type="entry name" value="Alpha-1-antitrypsin, domain 1"/>
    <property type="match status" value="1"/>
</dbReference>
<evidence type="ECO:0000256" key="1">
    <source>
        <dbReference type="RuleBase" id="RU000411"/>
    </source>
</evidence>
<dbReference type="HOGENOM" id="CLU_023330_0_2_2"/>
<proteinExistence type="inferred from homology"/>
<dbReference type="InterPro" id="IPR042185">
    <property type="entry name" value="Serpin_sf_2"/>
</dbReference>
<dbReference type="InterPro" id="IPR042178">
    <property type="entry name" value="Serpin_sf_1"/>
</dbReference>
<dbReference type="OrthoDB" id="371710at2157"/>
<dbReference type="Gene3D" id="3.30.497.10">
    <property type="entry name" value="Antithrombin, subunit I, domain 2"/>
    <property type="match status" value="1"/>
</dbReference>
<dbReference type="KEGG" id="mbu:Mbur_0529"/>
<dbReference type="PROSITE" id="PS51257">
    <property type="entry name" value="PROKAR_LIPOPROTEIN"/>
    <property type="match status" value="1"/>
</dbReference>
<dbReference type="PROSITE" id="PS00284">
    <property type="entry name" value="SERPIN"/>
    <property type="match status" value="1"/>
</dbReference>
<protein>
    <submittedName>
        <fullName evidence="3">Family I4 proteinase inhibitor, serpin</fullName>
    </submittedName>
</protein>
<sequence length="422" mass="48052">MHKFKIIFVLILSTFVLFSVGCVENSIVTEEKIIDIESVEKYDLVAANNAFAFDMYSISKNENEGNVLFSPYSIFSAISICYEGAEGSTKKQIADVFGYPLEKIVLEANSKKLMNELYLEDENNALKTANALWIKKNYLLNEQYVFNVETFYGGLVKPLDFINKPEDSRNTINLWVEEKTSGKINEMVTEGGISPATLMMITNTVYFNGTWYNQFEPRNTKQEQFYLSNGQSKTVDFMTANEVFNCAEDHSAKIVELPYRDNNISMYIVLPKENNISNFESSFTIDKYTELKYNMSKQQGEICLPKFTYSTNSELVTSLQDLGMTDAFNIMTANFSGLYNSEKYQKENLAISGINHKAVIDVNEQGTEAAAATLVSFFMGYSAPNWELKADHPFMFFIEDRNTECILFMGKVENPDYEEVSV</sequence>
<dbReference type="PANTHER" id="PTHR11461">
    <property type="entry name" value="SERINE PROTEASE INHIBITOR, SERPIN"/>
    <property type="match status" value="1"/>
</dbReference>
<dbReference type="Pfam" id="PF00079">
    <property type="entry name" value="Serpin"/>
    <property type="match status" value="1"/>
</dbReference>
<dbReference type="InterPro" id="IPR023796">
    <property type="entry name" value="Serpin_dom"/>
</dbReference>
<dbReference type="SMART" id="SM00093">
    <property type="entry name" value="SERPIN"/>
    <property type="match status" value="1"/>
</dbReference>
<dbReference type="CDD" id="cd19591">
    <property type="entry name" value="serpin_like"/>
    <property type="match status" value="1"/>
</dbReference>
<accession>Q12YG7</accession>
<dbReference type="GO" id="GO:0004867">
    <property type="term" value="F:serine-type endopeptidase inhibitor activity"/>
    <property type="evidence" value="ECO:0007669"/>
    <property type="project" value="InterPro"/>
</dbReference>